<dbReference type="Proteomes" id="UP000198824">
    <property type="component" value="Unassembled WGS sequence"/>
</dbReference>
<proteinExistence type="predicted"/>
<gene>
    <name evidence="2" type="ORF">SAMN05192580_2200</name>
</gene>
<keyword evidence="3" id="KW-1185">Reference proteome</keyword>
<organism evidence="2 3">
    <name type="scientific">Sphingomonas jatrophae</name>
    <dbReference type="NCBI Taxonomy" id="1166337"/>
    <lineage>
        <taxon>Bacteria</taxon>
        <taxon>Pseudomonadati</taxon>
        <taxon>Pseudomonadota</taxon>
        <taxon>Alphaproteobacteria</taxon>
        <taxon>Sphingomonadales</taxon>
        <taxon>Sphingomonadaceae</taxon>
        <taxon>Sphingomonas</taxon>
    </lineage>
</organism>
<evidence type="ECO:0000313" key="2">
    <source>
        <dbReference type="EMBL" id="SFR97734.1"/>
    </source>
</evidence>
<accession>A0A1I6L2P3</accession>
<protein>
    <submittedName>
        <fullName evidence="2">Uncharacterized protein</fullName>
    </submittedName>
</protein>
<sequence length="174" mass="19499">MAATPFFVASADRNRAQPWRRFRYRRWTRPSSLPSPESMLSAIPSLPRSILSQLTQRMIDRMDELDGDPDMELAGFNEGYVRDHRSAEHRDVAACLAALDDAEEDDPAEDDGISNEDDDPAGGDVDDTGEGFTAIEGVNQTDWAGASLAHGDGLRHEDEEDDDPRGWRRRVKQR</sequence>
<evidence type="ECO:0000256" key="1">
    <source>
        <dbReference type="SAM" id="MobiDB-lite"/>
    </source>
</evidence>
<reference evidence="2 3" key="1">
    <citation type="submission" date="2016-10" db="EMBL/GenBank/DDBJ databases">
        <authorList>
            <person name="de Groot N.N."/>
        </authorList>
    </citation>
    <scope>NUCLEOTIDE SEQUENCE [LARGE SCALE GENOMIC DNA]</scope>
    <source>
        <strain evidence="2 3">S5-249</strain>
    </source>
</reference>
<dbReference type="STRING" id="1166337.SAMN05192580_2200"/>
<feature type="region of interest" description="Disordered" evidence="1">
    <location>
        <begin position="97"/>
        <end position="174"/>
    </location>
</feature>
<feature type="compositionally biased region" description="Acidic residues" evidence="1">
    <location>
        <begin position="100"/>
        <end position="129"/>
    </location>
</feature>
<dbReference type="AlphaFoldDB" id="A0A1I6L2P3"/>
<dbReference type="EMBL" id="FOZG01000002">
    <property type="protein sequence ID" value="SFR97734.1"/>
    <property type="molecule type" value="Genomic_DNA"/>
</dbReference>
<name>A0A1I6L2P3_9SPHN</name>
<evidence type="ECO:0000313" key="3">
    <source>
        <dbReference type="Proteomes" id="UP000198824"/>
    </source>
</evidence>